<evidence type="ECO:0000313" key="1">
    <source>
        <dbReference type="EMBL" id="NVN49350.1"/>
    </source>
</evidence>
<keyword evidence="2" id="KW-1185">Reference proteome</keyword>
<dbReference type="InterPro" id="IPR017517">
    <property type="entry name" value="Maleyloyr_isom"/>
</dbReference>
<dbReference type="Proteomes" id="UP000570517">
    <property type="component" value="Unassembled WGS sequence"/>
</dbReference>
<organism evidence="1 2">
    <name type="scientific">Mycolicibacterium hippocampi</name>
    <dbReference type="NCBI Taxonomy" id="659824"/>
    <lineage>
        <taxon>Bacteria</taxon>
        <taxon>Bacillati</taxon>
        <taxon>Actinomycetota</taxon>
        <taxon>Actinomycetes</taxon>
        <taxon>Mycobacteriales</taxon>
        <taxon>Mycobacteriaceae</taxon>
        <taxon>Mycolicibacterium</taxon>
    </lineage>
</organism>
<proteinExistence type="predicted"/>
<dbReference type="NCBIfam" id="TIGR03083">
    <property type="entry name" value="maleylpyruvate isomerase family mycothiol-dependent enzyme"/>
    <property type="match status" value="1"/>
</dbReference>
<comment type="caution">
    <text evidence="1">The sequence shown here is derived from an EMBL/GenBank/DDBJ whole genome shotgun (WGS) entry which is preliminary data.</text>
</comment>
<evidence type="ECO:0000313" key="2">
    <source>
        <dbReference type="Proteomes" id="UP000570517"/>
    </source>
</evidence>
<name>A0A850PMG7_9MYCO</name>
<protein>
    <submittedName>
        <fullName evidence="1">Uncharacterized protein</fullName>
    </submittedName>
</protein>
<dbReference type="AlphaFoldDB" id="A0A850PMG7"/>
<reference evidence="1 2" key="1">
    <citation type="submission" date="2020-05" db="EMBL/GenBank/DDBJ databases">
        <title>Draft genome sequence of Mycobacterium hippocampi DL, isolated from European seabass, Dicentrarchus labrax, reared in fish farms.</title>
        <authorList>
            <person name="Stathopoulou P."/>
            <person name="Asimakis E."/>
            <person name="Tzokas K."/>
            <person name="Batargias C."/>
            <person name="Tsiamis G."/>
        </authorList>
    </citation>
    <scope>NUCLEOTIDE SEQUENCE [LARGE SCALE GENOMIC DNA]</scope>
    <source>
        <strain evidence="1 2">DL</strain>
    </source>
</reference>
<accession>A0A850PMG7</accession>
<dbReference type="EMBL" id="JABFYL010000014">
    <property type="protein sequence ID" value="NVN49350.1"/>
    <property type="molecule type" value="Genomic_DNA"/>
</dbReference>
<gene>
    <name evidence="1" type="ORF">HLY00_457</name>
</gene>
<sequence>MVAHTVAYLGQSRVGLAVEMVRVRGDVDRLNERALEAFSRDDPNALAVLMRLGAEPAGAGGLYGCRVALIECLVHQQDVRRPLGLSRRIPHQRLTAALQFAWWSPVIGGARRVRGIRLQANDVGWSAGRGQHLTGSGEALLLAMTGRAPAVTDDLTGPGLDLLMQSPR</sequence>